<evidence type="ECO:0000313" key="6">
    <source>
        <dbReference type="Proteomes" id="UP000051461"/>
    </source>
</evidence>
<accession>A0A0R1H2R7</accession>
<dbReference type="STRING" id="1423726.FC07_GL001011"/>
<dbReference type="AlphaFoldDB" id="A0A0R1H2R7"/>
<dbReference type="PANTHER" id="PTHR43278:SF4">
    <property type="entry name" value="NAD(P)H-DEPENDENT FMN-CONTAINING OXIDOREDUCTASE YWQN-RELATED"/>
    <property type="match status" value="1"/>
</dbReference>
<evidence type="ECO:0000256" key="1">
    <source>
        <dbReference type="ARBA" id="ARBA00022630"/>
    </source>
</evidence>
<evidence type="ECO:0000256" key="2">
    <source>
        <dbReference type="ARBA" id="ARBA00022643"/>
    </source>
</evidence>
<dbReference type="Proteomes" id="UP000051461">
    <property type="component" value="Unassembled WGS sequence"/>
</dbReference>
<evidence type="ECO:0000256" key="3">
    <source>
        <dbReference type="SAM" id="Phobius"/>
    </source>
</evidence>
<sequence>MFKIFIEGDDVHVRVLGILGAHQRHGITAQLLAATLAALPADVQRETIFLADYQITPDTGQANPVLDKLEQQLQASDIWIMATPTYWGSISGLMKNFLDCMRPRMVRMTKKADTLPGQFKNKHYLSLTTCFISSLENFFVGITDDTFRVIDRALTGAGLIKISELVGTGTWGQHQPTTKQLARCRVLGYKIAQRQVKDDATLKRYLQLLGMVATMSLVTMGLQQLIFKLFTGPTFWLAYISFVVIFYVLLASLLHYFTFLRHRRR</sequence>
<keyword evidence="3" id="KW-0472">Membrane</keyword>
<proteinExistence type="predicted"/>
<dbReference type="SUPFAM" id="SSF52218">
    <property type="entry name" value="Flavoproteins"/>
    <property type="match status" value="1"/>
</dbReference>
<dbReference type="Pfam" id="PF03358">
    <property type="entry name" value="FMN_red"/>
    <property type="match status" value="1"/>
</dbReference>
<evidence type="ECO:0000259" key="4">
    <source>
        <dbReference type="Pfam" id="PF03358"/>
    </source>
</evidence>
<feature type="transmembrane region" description="Helical" evidence="3">
    <location>
        <begin position="205"/>
        <end position="230"/>
    </location>
</feature>
<feature type="transmembrane region" description="Helical" evidence="3">
    <location>
        <begin position="236"/>
        <end position="259"/>
    </location>
</feature>
<keyword evidence="3" id="KW-0812">Transmembrane</keyword>
<name>A0A0R1H2R7_9LACO</name>
<dbReference type="InterPro" id="IPR005025">
    <property type="entry name" value="FMN_Rdtase-like_dom"/>
</dbReference>
<gene>
    <name evidence="5" type="ORF">FC07_GL001011</name>
</gene>
<feature type="domain" description="NADPH-dependent FMN reductase-like" evidence="4">
    <location>
        <begin position="14"/>
        <end position="103"/>
    </location>
</feature>
<reference evidence="5 6" key="1">
    <citation type="journal article" date="2015" name="Genome Announc.">
        <title>Expanding the biotechnology potential of lactobacilli through comparative genomics of 213 strains and associated genera.</title>
        <authorList>
            <person name="Sun Z."/>
            <person name="Harris H.M."/>
            <person name="McCann A."/>
            <person name="Guo C."/>
            <person name="Argimon S."/>
            <person name="Zhang W."/>
            <person name="Yang X."/>
            <person name="Jeffery I.B."/>
            <person name="Cooney J.C."/>
            <person name="Kagawa T.F."/>
            <person name="Liu W."/>
            <person name="Song Y."/>
            <person name="Salvetti E."/>
            <person name="Wrobel A."/>
            <person name="Rasinkangas P."/>
            <person name="Parkhill J."/>
            <person name="Rea M.C."/>
            <person name="O'Sullivan O."/>
            <person name="Ritari J."/>
            <person name="Douillard F.P."/>
            <person name="Paul Ross R."/>
            <person name="Yang R."/>
            <person name="Briner A.E."/>
            <person name="Felis G.E."/>
            <person name="de Vos W.M."/>
            <person name="Barrangou R."/>
            <person name="Klaenhammer T.R."/>
            <person name="Caufield P.W."/>
            <person name="Cui Y."/>
            <person name="Zhang H."/>
            <person name="O'Toole P.W."/>
        </authorList>
    </citation>
    <scope>NUCLEOTIDE SEQUENCE [LARGE SCALE GENOMIC DNA]</scope>
    <source>
        <strain evidence="5 6">DSM 20003</strain>
    </source>
</reference>
<dbReference type="InterPro" id="IPR051796">
    <property type="entry name" value="ISF_SsuE-like"/>
</dbReference>
<keyword evidence="3" id="KW-1133">Transmembrane helix</keyword>
<organism evidence="5 6">
    <name type="scientific">Loigolactobacillus bifermentans DSM 20003</name>
    <dbReference type="NCBI Taxonomy" id="1423726"/>
    <lineage>
        <taxon>Bacteria</taxon>
        <taxon>Bacillati</taxon>
        <taxon>Bacillota</taxon>
        <taxon>Bacilli</taxon>
        <taxon>Lactobacillales</taxon>
        <taxon>Lactobacillaceae</taxon>
        <taxon>Loigolactobacillus</taxon>
    </lineage>
</organism>
<dbReference type="GO" id="GO:0016491">
    <property type="term" value="F:oxidoreductase activity"/>
    <property type="evidence" value="ECO:0007669"/>
    <property type="project" value="InterPro"/>
</dbReference>
<protein>
    <submittedName>
        <fullName evidence="5">Flavoprotein</fullName>
    </submittedName>
</protein>
<dbReference type="Gene3D" id="3.40.50.360">
    <property type="match status" value="1"/>
</dbReference>
<evidence type="ECO:0000313" key="5">
    <source>
        <dbReference type="EMBL" id="KRK40297.1"/>
    </source>
</evidence>
<comment type="caution">
    <text evidence="5">The sequence shown here is derived from an EMBL/GenBank/DDBJ whole genome shotgun (WGS) entry which is preliminary data.</text>
</comment>
<dbReference type="PATRIC" id="fig|1423726.3.peg.1045"/>
<keyword evidence="1" id="KW-0285">Flavoprotein</keyword>
<keyword evidence="6" id="KW-1185">Reference proteome</keyword>
<keyword evidence="2" id="KW-0288">FMN</keyword>
<dbReference type="InterPro" id="IPR029039">
    <property type="entry name" value="Flavoprotein-like_sf"/>
</dbReference>
<dbReference type="EMBL" id="AZDA01000017">
    <property type="protein sequence ID" value="KRK40297.1"/>
    <property type="molecule type" value="Genomic_DNA"/>
</dbReference>
<dbReference type="PANTHER" id="PTHR43278">
    <property type="entry name" value="NAD(P)H-DEPENDENT FMN-CONTAINING OXIDOREDUCTASE YWQN-RELATED"/>
    <property type="match status" value="1"/>
</dbReference>